<dbReference type="InterPro" id="IPR012921">
    <property type="entry name" value="SPOC_C"/>
</dbReference>
<comment type="subcellular location">
    <subcellularLocation>
        <location evidence="1">Nucleus</location>
    </subcellularLocation>
</comment>
<organism evidence="7 9">
    <name type="scientific">Dracunculus medinensis</name>
    <name type="common">Guinea worm</name>
    <dbReference type="NCBI Taxonomy" id="318479"/>
    <lineage>
        <taxon>Eukaryota</taxon>
        <taxon>Metazoa</taxon>
        <taxon>Ecdysozoa</taxon>
        <taxon>Nematoda</taxon>
        <taxon>Chromadorea</taxon>
        <taxon>Rhabditida</taxon>
        <taxon>Spirurina</taxon>
        <taxon>Dracunculoidea</taxon>
        <taxon>Dracunculidae</taxon>
        <taxon>Dracunculus</taxon>
    </lineage>
</organism>
<dbReference type="WBParaSite" id="DME_0000370301-mRNA-1">
    <property type="protein sequence ID" value="DME_0000370301-mRNA-1"/>
    <property type="gene ID" value="DME_0000370301"/>
</dbReference>
<dbReference type="InterPro" id="IPR012677">
    <property type="entry name" value="Nucleotide-bd_a/b_plait_sf"/>
</dbReference>
<reference evidence="9" key="1">
    <citation type="submission" date="2017-02" db="UniProtKB">
        <authorList>
            <consortium name="WormBaseParasite"/>
        </authorList>
    </citation>
    <scope>IDENTIFICATION</scope>
</reference>
<dbReference type="STRING" id="318479.A0A0N4U9E6"/>
<dbReference type="Proteomes" id="UP000274756">
    <property type="component" value="Unassembled WGS sequence"/>
</dbReference>
<evidence type="ECO:0000256" key="2">
    <source>
        <dbReference type="ARBA" id="ARBA00022884"/>
    </source>
</evidence>
<dbReference type="InterPro" id="IPR016194">
    <property type="entry name" value="SPOC-like_C_dom_sf"/>
</dbReference>
<evidence type="ECO:0000313" key="6">
    <source>
        <dbReference type="EMBL" id="VDN57735.1"/>
    </source>
</evidence>
<dbReference type="Gene3D" id="3.30.70.330">
    <property type="match status" value="1"/>
</dbReference>
<name>A0A0N4U9E6_DRAME</name>
<evidence type="ECO:0000313" key="7">
    <source>
        <dbReference type="Proteomes" id="UP000038040"/>
    </source>
</evidence>
<dbReference type="Proteomes" id="UP000038040">
    <property type="component" value="Unplaced"/>
</dbReference>
<dbReference type="GO" id="GO:0005634">
    <property type="term" value="C:nucleus"/>
    <property type="evidence" value="ECO:0007669"/>
    <property type="project" value="UniProtKB-SubCell"/>
</dbReference>
<dbReference type="GO" id="GO:0003723">
    <property type="term" value="F:RNA binding"/>
    <property type="evidence" value="ECO:0007669"/>
    <property type="project" value="UniProtKB-KW"/>
</dbReference>
<reference evidence="6 8" key="2">
    <citation type="submission" date="2018-11" db="EMBL/GenBank/DDBJ databases">
        <authorList>
            <consortium name="Pathogen Informatics"/>
        </authorList>
    </citation>
    <scope>NUCLEOTIDE SEQUENCE [LARGE SCALE GENOMIC DNA]</scope>
</reference>
<dbReference type="SUPFAM" id="SSF54928">
    <property type="entry name" value="RNA-binding domain, RBD"/>
    <property type="match status" value="1"/>
</dbReference>
<sequence length="269" mass="29966">MIFIKEFDRYGLIDRLDYEEGASFAYIRFTDQNAALDACRAMKGFPLGGRDRCIIVDFAKYNIFQKTDDQKNDRKRRPATPDEIPRKRRGPKTPPESPPSTPSDGDIDTIDELERRIAPTWQGIVILKKTEYAIRLHRISGTEHLLQRLLRDPSDGSALKLHITQRLPLASQEALEDRLINSPKKQLSLMIAVACDKSIRPLANYLSDKDAAGVVTVPNGVLYVFAASNMADRLIQACARGVNVLTPECGHLLFALALKSPSDTSSTAS</sequence>
<dbReference type="InterPro" id="IPR035979">
    <property type="entry name" value="RBD_domain_sf"/>
</dbReference>
<proteinExistence type="predicted"/>
<dbReference type="SUPFAM" id="SSF100939">
    <property type="entry name" value="SPOC domain-like"/>
    <property type="match status" value="1"/>
</dbReference>
<dbReference type="Gene3D" id="2.40.290.10">
    <property type="match status" value="1"/>
</dbReference>
<feature type="region of interest" description="Disordered" evidence="4">
    <location>
        <begin position="69"/>
        <end position="108"/>
    </location>
</feature>
<evidence type="ECO:0000313" key="9">
    <source>
        <dbReference type="WBParaSite" id="DME_0000370301-mRNA-1"/>
    </source>
</evidence>
<accession>A0A0N4U9E6</accession>
<feature type="domain" description="SPOC" evidence="5">
    <location>
        <begin position="110"/>
        <end position="260"/>
    </location>
</feature>
<dbReference type="PROSITE" id="PS50917">
    <property type="entry name" value="SPOC"/>
    <property type="match status" value="1"/>
</dbReference>
<dbReference type="AlphaFoldDB" id="A0A0N4U9E6"/>
<evidence type="ECO:0000256" key="4">
    <source>
        <dbReference type="SAM" id="MobiDB-lite"/>
    </source>
</evidence>
<gene>
    <name evidence="6" type="ORF">DME_LOCUS7708</name>
</gene>
<evidence type="ECO:0000256" key="3">
    <source>
        <dbReference type="ARBA" id="ARBA00023242"/>
    </source>
</evidence>
<dbReference type="Pfam" id="PF07744">
    <property type="entry name" value="SPOC"/>
    <property type="match status" value="1"/>
</dbReference>
<feature type="compositionally biased region" description="Pro residues" evidence="4">
    <location>
        <begin position="92"/>
        <end position="101"/>
    </location>
</feature>
<keyword evidence="8" id="KW-1185">Reference proteome</keyword>
<dbReference type="OrthoDB" id="10050565at2759"/>
<evidence type="ECO:0000256" key="1">
    <source>
        <dbReference type="ARBA" id="ARBA00004123"/>
    </source>
</evidence>
<evidence type="ECO:0000313" key="8">
    <source>
        <dbReference type="Proteomes" id="UP000274756"/>
    </source>
</evidence>
<keyword evidence="2" id="KW-0694">RNA-binding</keyword>
<dbReference type="EMBL" id="UYYG01001162">
    <property type="protein sequence ID" value="VDN57735.1"/>
    <property type="molecule type" value="Genomic_DNA"/>
</dbReference>
<evidence type="ECO:0000259" key="5">
    <source>
        <dbReference type="PROSITE" id="PS50917"/>
    </source>
</evidence>
<keyword evidence="3" id="KW-0539">Nucleus</keyword>
<dbReference type="InterPro" id="IPR010912">
    <property type="entry name" value="SPOC_met"/>
</dbReference>
<protein>
    <submittedName>
        <fullName evidence="9">SPOC domain-containing protein</fullName>
    </submittedName>
</protein>